<dbReference type="InterPro" id="IPR011545">
    <property type="entry name" value="DEAD/DEAH_box_helicase_dom"/>
</dbReference>
<evidence type="ECO:0000259" key="13">
    <source>
        <dbReference type="PROSITE" id="PS51192"/>
    </source>
</evidence>
<keyword evidence="5 11" id="KW-0378">Hydrolase</keyword>
<keyword evidence="4 11" id="KW-0547">Nucleotide-binding</keyword>
<keyword evidence="17" id="KW-1185">Reference proteome</keyword>
<dbReference type="InterPro" id="IPR014001">
    <property type="entry name" value="Helicase_ATP-bd"/>
</dbReference>
<evidence type="ECO:0000256" key="9">
    <source>
        <dbReference type="ARBA" id="ARBA00023242"/>
    </source>
</evidence>
<dbReference type="GO" id="GO:0005524">
    <property type="term" value="F:ATP binding"/>
    <property type="evidence" value="ECO:0007669"/>
    <property type="project" value="UniProtKB-UniRule"/>
</dbReference>
<dbReference type="SMART" id="SM01178">
    <property type="entry name" value="DUF4217"/>
    <property type="match status" value="1"/>
</dbReference>
<dbReference type="SMART" id="SM00487">
    <property type="entry name" value="DEXDc"/>
    <property type="match status" value="1"/>
</dbReference>
<dbReference type="CDD" id="cd18787">
    <property type="entry name" value="SF2_C_DEAD"/>
    <property type="match status" value="1"/>
</dbReference>
<dbReference type="Pfam" id="PF00270">
    <property type="entry name" value="DEAD"/>
    <property type="match status" value="1"/>
</dbReference>
<dbReference type="EC" id="3.6.4.13" evidence="11"/>
<keyword evidence="6 11" id="KW-0347">Helicase</keyword>
<comment type="catalytic activity">
    <reaction evidence="11">
        <text>ATP + H2O = ADP + phosphate + H(+)</text>
        <dbReference type="Rhea" id="RHEA:13065"/>
        <dbReference type="ChEBI" id="CHEBI:15377"/>
        <dbReference type="ChEBI" id="CHEBI:15378"/>
        <dbReference type="ChEBI" id="CHEBI:30616"/>
        <dbReference type="ChEBI" id="CHEBI:43474"/>
        <dbReference type="ChEBI" id="CHEBI:456216"/>
        <dbReference type="EC" id="3.6.4.13"/>
    </reaction>
</comment>
<organism evidence="16 17">
    <name type="scientific">[Candida] arabinofermentans NRRL YB-2248</name>
    <dbReference type="NCBI Taxonomy" id="983967"/>
    <lineage>
        <taxon>Eukaryota</taxon>
        <taxon>Fungi</taxon>
        <taxon>Dikarya</taxon>
        <taxon>Ascomycota</taxon>
        <taxon>Saccharomycotina</taxon>
        <taxon>Pichiomycetes</taxon>
        <taxon>Pichiales</taxon>
        <taxon>Pichiaceae</taxon>
        <taxon>Ogataea</taxon>
        <taxon>Ogataea/Candida clade</taxon>
    </lineage>
</organism>
<proteinExistence type="inferred from homology"/>
<comment type="subcellular location">
    <subcellularLocation>
        <location evidence="1">Nucleus</location>
        <location evidence="1">Nucleolus</location>
    </subcellularLocation>
</comment>
<dbReference type="InterPro" id="IPR014014">
    <property type="entry name" value="RNA_helicase_DEAD_Q_motif"/>
</dbReference>
<dbReference type="OrthoDB" id="422663at2759"/>
<keyword evidence="9" id="KW-0539">Nucleus</keyword>
<dbReference type="AlphaFoldDB" id="A0A1E4T8P9"/>
<feature type="region of interest" description="Disordered" evidence="12">
    <location>
        <begin position="480"/>
        <end position="517"/>
    </location>
</feature>
<dbReference type="GO" id="GO:0003724">
    <property type="term" value="F:RNA helicase activity"/>
    <property type="evidence" value="ECO:0007669"/>
    <property type="project" value="UniProtKB-EC"/>
</dbReference>
<dbReference type="PROSITE" id="PS51195">
    <property type="entry name" value="Q_MOTIF"/>
    <property type="match status" value="1"/>
</dbReference>
<dbReference type="PROSITE" id="PS51194">
    <property type="entry name" value="HELICASE_CTER"/>
    <property type="match status" value="1"/>
</dbReference>
<evidence type="ECO:0000259" key="15">
    <source>
        <dbReference type="PROSITE" id="PS51195"/>
    </source>
</evidence>
<evidence type="ECO:0000256" key="6">
    <source>
        <dbReference type="ARBA" id="ARBA00022806"/>
    </source>
</evidence>
<dbReference type="Pfam" id="PF00271">
    <property type="entry name" value="Helicase_C"/>
    <property type="match status" value="1"/>
</dbReference>
<evidence type="ECO:0000313" key="16">
    <source>
        <dbReference type="EMBL" id="ODV88124.1"/>
    </source>
</evidence>
<keyword evidence="2" id="KW-0690">Ribosome biogenesis</keyword>
<dbReference type="GO" id="GO:0005730">
    <property type="term" value="C:nucleolus"/>
    <property type="evidence" value="ECO:0007669"/>
    <property type="project" value="UniProtKB-SubCell"/>
</dbReference>
<feature type="domain" description="Helicase ATP-binding" evidence="13">
    <location>
        <begin position="203"/>
        <end position="396"/>
    </location>
</feature>
<feature type="compositionally biased region" description="Low complexity" evidence="12">
    <location>
        <begin position="15"/>
        <end position="33"/>
    </location>
</feature>
<evidence type="ECO:0000256" key="12">
    <source>
        <dbReference type="SAM" id="MobiDB-lite"/>
    </source>
</evidence>
<evidence type="ECO:0000256" key="10">
    <source>
        <dbReference type="PROSITE-ProRule" id="PRU00552"/>
    </source>
</evidence>
<dbReference type="InterPro" id="IPR025313">
    <property type="entry name" value="SPB4-like_CTE"/>
</dbReference>
<protein>
    <recommendedName>
        <fullName evidence="11">ATP-dependent RNA helicase</fullName>
        <ecNumber evidence="11">3.6.4.13</ecNumber>
    </recommendedName>
</protein>
<dbReference type="Gene3D" id="3.40.50.300">
    <property type="entry name" value="P-loop containing nucleotide triphosphate hydrolases"/>
    <property type="match status" value="2"/>
</dbReference>
<dbReference type="InterPro" id="IPR001650">
    <property type="entry name" value="Helicase_C-like"/>
</dbReference>
<evidence type="ECO:0000256" key="1">
    <source>
        <dbReference type="ARBA" id="ARBA00004604"/>
    </source>
</evidence>
<evidence type="ECO:0000256" key="7">
    <source>
        <dbReference type="ARBA" id="ARBA00022840"/>
    </source>
</evidence>
<feature type="short sequence motif" description="Q motif" evidence="10">
    <location>
        <begin position="170"/>
        <end position="199"/>
    </location>
</feature>
<feature type="compositionally biased region" description="Basic and acidic residues" evidence="12">
    <location>
        <begin position="484"/>
        <end position="517"/>
    </location>
</feature>
<feature type="compositionally biased region" description="Basic and acidic residues" evidence="12">
    <location>
        <begin position="106"/>
        <end position="126"/>
    </location>
</feature>
<dbReference type="STRING" id="983967.A0A1E4T8P9"/>
<feature type="domain" description="Helicase C-terminal" evidence="14">
    <location>
        <begin position="477"/>
        <end position="653"/>
    </location>
</feature>
<dbReference type="SUPFAM" id="SSF52540">
    <property type="entry name" value="P-loop containing nucleoside triphosphate hydrolases"/>
    <property type="match status" value="2"/>
</dbReference>
<comment type="similarity">
    <text evidence="11">Belongs to the DEAD box helicase family.</text>
</comment>
<dbReference type="Proteomes" id="UP000094801">
    <property type="component" value="Unassembled WGS sequence"/>
</dbReference>
<dbReference type="SMART" id="SM00490">
    <property type="entry name" value="HELICc"/>
    <property type="match status" value="1"/>
</dbReference>
<dbReference type="GO" id="GO:0006364">
    <property type="term" value="P:rRNA processing"/>
    <property type="evidence" value="ECO:0007669"/>
    <property type="project" value="UniProtKB-KW"/>
</dbReference>
<reference evidence="17" key="1">
    <citation type="submission" date="2016-04" db="EMBL/GenBank/DDBJ databases">
        <title>Comparative genomics of biotechnologically important yeasts.</title>
        <authorList>
            <consortium name="DOE Joint Genome Institute"/>
            <person name="Riley R."/>
            <person name="Haridas S."/>
            <person name="Wolfe K.H."/>
            <person name="Lopes M.R."/>
            <person name="Hittinger C.T."/>
            <person name="Goker M."/>
            <person name="Salamov A."/>
            <person name="Wisecaver J."/>
            <person name="Long T.M."/>
            <person name="Aerts A.L."/>
            <person name="Barry K."/>
            <person name="Choi C."/>
            <person name="Clum A."/>
            <person name="Coughlan A.Y."/>
            <person name="Deshpande S."/>
            <person name="Douglass A.P."/>
            <person name="Hanson S.J."/>
            <person name="Klenk H.-P."/>
            <person name="Labutti K."/>
            <person name="Lapidus A."/>
            <person name="Lindquist E."/>
            <person name="Lipzen A."/>
            <person name="Meier-Kolthoff J.P."/>
            <person name="Ohm R.A."/>
            <person name="Otillar R.P."/>
            <person name="Pangilinan J."/>
            <person name="Peng Y."/>
            <person name="Rokas A."/>
            <person name="Rosa C.A."/>
            <person name="Scheuner C."/>
            <person name="Sibirny A.A."/>
            <person name="Slot J.C."/>
            <person name="Stielow J.B."/>
            <person name="Sun H."/>
            <person name="Kurtzman C.P."/>
            <person name="Blackwell M."/>
            <person name="Grigoriev I.V."/>
            <person name="Jeffries T.W."/>
        </authorList>
    </citation>
    <scope>NUCLEOTIDE SEQUENCE [LARGE SCALE GENOMIC DNA]</scope>
    <source>
        <strain evidence="17">NRRL YB-2248</strain>
    </source>
</reference>
<keyword evidence="8 11" id="KW-0694">RNA-binding</keyword>
<keyword evidence="7 11" id="KW-0067">ATP-binding</keyword>
<evidence type="ECO:0000256" key="8">
    <source>
        <dbReference type="ARBA" id="ARBA00022884"/>
    </source>
</evidence>
<dbReference type="PANTHER" id="PTHR24031">
    <property type="entry name" value="RNA HELICASE"/>
    <property type="match status" value="1"/>
</dbReference>
<dbReference type="GO" id="GO:0003723">
    <property type="term" value="F:RNA binding"/>
    <property type="evidence" value="ECO:0007669"/>
    <property type="project" value="UniProtKB-UniRule"/>
</dbReference>
<sequence>MDFEDGLMLNFAAPSSTTVQKKSKSSVKASGGSWKERRKNQLILEGRGRTTRKKNDPNSVPLNSNRQASTTTDSSDRVIPGENPERKKIISSEIAKPAPVIKKRHQENLESEETKKIRFAESRGESGGKNNTYVSSLFTANPEISERKYENETEIENNAAPSNAPLADSTTFEGLGINELLNKHLVEHLRFQNPTKIQRSVIPRLLARDRDLFVQAQTGSGKTLAFALPIFQKLTEVKTLNRSSGLFALILTPTRELATQIYSVLESLTRCCHRIVPGIVIGGEKKKSEKARLRKGVNILVATPGRLADHIDNTENLDLSNVRYVVLDEGDRLMELGFEETITKILKEISSTSKVQTTANMYPTLPKTRLNILCSATIKPTVRKLGEISLDDAELVTAQTLSSEDHLIAKDENGEMMAPDQLVQQVLIVPPKLRLVTLSGVLKNLTKSGTNTKTMVFFSCSDSVDFHFIALSRNGKKVTTSKKKIAEEEAQKNDEETDERKSRFNSKTFKETHGHADEDKLSDTANITALTAPLLNENTTIYKLHGSLSQQVRTSTLNHFANNTSTNTILLCTDVASRGLDLPQISNIIEFDPPFTIEDHLHRVGRTARAGSKGLSVLFLLPGDEENYLKRIESLHPNGLHFDKYESVLKEAFERPGEKGGNWDTQATTYHLDVERWLLDAARAKEIASNGFISHIRAYTTHLAAERDCFNVKKIHLGHLAKSFGLRETPKKVAQGHSNGGGAGSGEKKIKEDAKTKMLRMAKMSLNAVSDEFNIS</sequence>
<name>A0A1E4T8P9_9ASCO</name>
<evidence type="ECO:0000256" key="11">
    <source>
        <dbReference type="RuleBase" id="RU365068"/>
    </source>
</evidence>
<evidence type="ECO:0000256" key="4">
    <source>
        <dbReference type="ARBA" id="ARBA00022741"/>
    </source>
</evidence>
<dbReference type="InterPro" id="IPR027417">
    <property type="entry name" value="P-loop_NTPase"/>
</dbReference>
<evidence type="ECO:0000259" key="14">
    <source>
        <dbReference type="PROSITE" id="PS51194"/>
    </source>
</evidence>
<evidence type="ECO:0000256" key="3">
    <source>
        <dbReference type="ARBA" id="ARBA00022552"/>
    </source>
</evidence>
<comment type="domain">
    <text evidence="11">The Q motif is unique to and characteristic of the DEAD box family of RNA helicases and controls ATP binding and hydrolysis.</text>
</comment>
<evidence type="ECO:0000313" key="17">
    <source>
        <dbReference type="Proteomes" id="UP000094801"/>
    </source>
</evidence>
<gene>
    <name evidence="16" type="ORF">CANARDRAFT_26279</name>
</gene>
<dbReference type="GO" id="GO:0016787">
    <property type="term" value="F:hydrolase activity"/>
    <property type="evidence" value="ECO:0007669"/>
    <property type="project" value="UniProtKB-KW"/>
</dbReference>
<evidence type="ECO:0000256" key="5">
    <source>
        <dbReference type="ARBA" id="ARBA00022801"/>
    </source>
</evidence>
<comment type="function">
    <text evidence="11">RNA helicase.</text>
</comment>
<dbReference type="Pfam" id="PF13959">
    <property type="entry name" value="CTE_SPB4"/>
    <property type="match status" value="1"/>
</dbReference>
<dbReference type="EMBL" id="KV453847">
    <property type="protein sequence ID" value="ODV88124.1"/>
    <property type="molecule type" value="Genomic_DNA"/>
</dbReference>
<dbReference type="PROSITE" id="PS51192">
    <property type="entry name" value="HELICASE_ATP_BIND_1"/>
    <property type="match status" value="1"/>
</dbReference>
<dbReference type="CDD" id="cd17949">
    <property type="entry name" value="DEADc_DDX31"/>
    <property type="match status" value="1"/>
</dbReference>
<keyword evidence="3" id="KW-0698">rRNA processing</keyword>
<feature type="region of interest" description="Disordered" evidence="12">
    <location>
        <begin position="15"/>
        <end position="134"/>
    </location>
</feature>
<feature type="domain" description="DEAD-box RNA helicase Q" evidence="15">
    <location>
        <begin position="170"/>
        <end position="199"/>
    </location>
</feature>
<feature type="compositionally biased region" description="Polar residues" evidence="12">
    <location>
        <begin position="57"/>
        <end position="73"/>
    </location>
</feature>
<evidence type="ECO:0000256" key="2">
    <source>
        <dbReference type="ARBA" id="ARBA00022517"/>
    </source>
</evidence>
<feature type="region of interest" description="Disordered" evidence="12">
    <location>
        <begin position="728"/>
        <end position="749"/>
    </location>
</feature>
<accession>A0A1E4T8P9</accession>